<organism evidence="2 3">
    <name type="scientific">Anaerotignum lactatifermentans DSM 14214</name>
    <dbReference type="NCBI Taxonomy" id="1121323"/>
    <lineage>
        <taxon>Bacteria</taxon>
        <taxon>Bacillati</taxon>
        <taxon>Bacillota</taxon>
        <taxon>Clostridia</taxon>
        <taxon>Lachnospirales</taxon>
        <taxon>Anaerotignaceae</taxon>
        <taxon>Anaerotignum</taxon>
    </lineage>
</organism>
<dbReference type="Proteomes" id="UP000183975">
    <property type="component" value="Unassembled WGS sequence"/>
</dbReference>
<keyword evidence="3" id="KW-1185">Reference proteome</keyword>
<dbReference type="EMBL" id="FRAH01000017">
    <property type="protein sequence ID" value="SHK14524.1"/>
    <property type="molecule type" value="Genomic_DNA"/>
</dbReference>
<dbReference type="Pfam" id="PF07784">
    <property type="entry name" value="DUF1622"/>
    <property type="match status" value="1"/>
</dbReference>
<dbReference type="AlphaFoldDB" id="A0A1M6Q2V1"/>
<evidence type="ECO:0000313" key="3">
    <source>
        <dbReference type="Proteomes" id="UP000183975"/>
    </source>
</evidence>
<dbReference type="PANTHER" id="PTHR38468:SF1">
    <property type="entry name" value="SLL0939 PROTEIN"/>
    <property type="match status" value="1"/>
</dbReference>
<dbReference type="PANTHER" id="PTHR38468">
    <property type="entry name" value="SLL0939 PROTEIN"/>
    <property type="match status" value="1"/>
</dbReference>
<feature type="transmembrane region" description="Helical" evidence="1">
    <location>
        <begin position="78"/>
        <end position="99"/>
    </location>
</feature>
<sequence>MTEVLHHLMRELIEYSIILLELIGVLVLLAGALRATVNYIKGDPHTRVKLCRAMAMALEFKLGGEILRTVIVREFSEIALVGCIIVLRAGLSFLIHWAIRTEEKDQAEEKLEECNVEVLDKEKREKVAPRWRSIKEVI</sequence>
<keyword evidence="1" id="KW-0812">Transmembrane</keyword>
<accession>A0A1M6Q2V1</accession>
<keyword evidence="1" id="KW-0472">Membrane</keyword>
<reference evidence="2 3" key="1">
    <citation type="submission" date="2016-11" db="EMBL/GenBank/DDBJ databases">
        <authorList>
            <person name="Jaros S."/>
            <person name="Januszkiewicz K."/>
            <person name="Wedrychowicz H."/>
        </authorList>
    </citation>
    <scope>NUCLEOTIDE SEQUENCE [LARGE SCALE GENOMIC DNA]</scope>
    <source>
        <strain evidence="2 3">DSM 14214</strain>
    </source>
</reference>
<keyword evidence="1" id="KW-1133">Transmembrane helix</keyword>
<feature type="transmembrane region" description="Helical" evidence="1">
    <location>
        <begin position="12"/>
        <end position="33"/>
    </location>
</feature>
<dbReference type="OrthoDB" id="1654752at2"/>
<evidence type="ECO:0000256" key="1">
    <source>
        <dbReference type="SAM" id="Phobius"/>
    </source>
</evidence>
<protein>
    <submittedName>
        <fullName evidence="2">Uncharacterized membrane protein</fullName>
    </submittedName>
</protein>
<evidence type="ECO:0000313" key="2">
    <source>
        <dbReference type="EMBL" id="SHK14524.1"/>
    </source>
</evidence>
<gene>
    <name evidence="2" type="ORF">SAMN02745138_01225</name>
</gene>
<proteinExistence type="predicted"/>
<dbReference type="InterPro" id="IPR012427">
    <property type="entry name" value="DUF1622"/>
</dbReference>
<name>A0A1M6Q2V1_9FIRM</name>
<dbReference type="RefSeq" id="WP_072850135.1">
    <property type="nucleotide sequence ID" value="NZ_FRAH01000017.1"/>
</dbReference>